<evidence type="ECO:0000313" key="2">
    <source>
        <dbReference type="Proteomes" id="UP000693970"/>
    </source>
</evidence>
<sequence>MASGCGRSNEKSFCCVSFGRWHSVQKLFCGGGKEEVKAVRKAWGSVGCLRDAKSARVLYSPVMCVVVKGHFILDSRTATTSALAKAIAASNNKSLDFLVASGVGAYGKDFIGKGVTAVDESVDIS</sequence>
<proteinExistence type="predicted"/>
<gene>
    <name evidence="1" type="ORF">IV203_011586</name>
</gene>
<reference evidence="1" key="1">
    <citation type="journal article" date="2021" name="Sci. Rep.">
        <title>Diploid genomic architecture of Nitzschia inconspicua, an elite biomass production diatom.</title>
        <authorList>
            <person name="Oliver A."/>
            <person name="Podell S."/>
            <person name="Pinowska A."/>
            <person name="Traller J.C."/>
            <person name="Smith S.R."/>
            <person name="McClure R."/>
            <person name="Beliaev A."/>
            <person name="Bohutskyi P."/>
            <person name="Hill E.A."/>
            <person name="Rabines A."/>
            <person name="Zheng H."/>
            <person name="Allen L.Z."/>
            <person name="Kuo A."/>
            <person name="Grigoriev I.V."/>
            <person name="Allen A.E."/>
            <person name="Hazlebeck D."/>
            <person name="Allen E.E."/>
        </authorList>
    </citation>
    <scope>NUCLEOTIDE SEQUENCE</scope>
    <source>
        <strain evidence="1">Hildebrandi</strain>
    </source>
</reference>
<dbReference type="OrthoDB" id="276721at2759"/>
<evidence type="ECO:0000313" key="1">
    <source>
        <dbReference type="EMBL" id="KAG7348989.1"/>
    </source>
</evidence>
<comment type="caution">
    <text evidence="1">The sequence shown here is derived from an EMBL/GenBank/DDBJ whole genome shotgun (WGS) entry which is preliminary data.</text>
</comment>
<organism evidence="1 2">
    <name type="scientific">Nitzschia inconspicua</name>
    <dbReference type="NCBI Taxonomy" id="303405"/>
    <lineage>
        <taxon>Eukaryota</taxon>
        <taxon>Sar</taxon>
        <taxon>Stramenopiles</taxon>
        <taxon>Ochrophyta</taxon>
        <taxon>Bacillariophyta</taxon>
        <taxon>Bacillariophyceae</taxon>
        <taxon>Bacillariophycidae</taxon>
        <taxon>Bacillariales</taxon>
        <taxon>Bacillariaceae</taxon>
        <taxon>Nitzschia</taxon>
    </lineage>
</organism>
<protein>
    <submittedName>
        <fullName evidence="1">Uncharacterized protein</fullName>
    </submittedName>
</protein>
<reference evidence="1" key="2">
    <citation type="submission" date="2021-04" db="EMBL/GenBank/DDBJ databases">
        <authorList>
            <person name="Podell S."/>
        </authorList>
    </citation>
    <scope>NUCLEOTIDE SEQUENCE</scope>
    <source>
        <strain evidence="1">Hildebrandi</strain>
    </source>
</reference>
<name>A0A9K3PL56_9STRA</name>
<dbReference type="EMBL" id="JAGRRH010000019">
    <property type="protein sequence ID" value="KAG7348989.1"/>
    <property type="molecule type" value="Genomic_DNA"/>
</dbReference>
<keyword evidence="2" id="KW-1185">Reference proteome</keyword>
<accession>A0A9K3PL56</accession>
<dbReference type="Proteomes" id="UP000693970">
    <property type="component" value="Unassembled WGS sequence"/>
</dbReference>
<dbReference type="AlphaFoldDB" id="A0A9K3PL56"/>